<feature type="transmembrane region" description="Helical" evidence="1">
    <location>
        <begin position="89"/>
        <end position="104"/>
    </location>
</feature>
<dbReference type="AlphaFoldDB" id="A0A6M3ISM6"/>
<accession>A0A6M3ISM6</accession>
<keyword evidence="1" id="KW-0812">Transmembrane</keyword>
<sequence length="109" mass="11785">MSRKTIFAILGAIGAVLGFFAKDFGLSIDPVAVLGAVAIALVYIFGEAKNDASRIMAQSHKFKDPKFWIAFVAYIVAYVNEAFGLNLPVEIIVTVVTIVLGFLFKKDNG</sequence>
<evidence type="ECO:0000256" key="1">
    <source>
        <dbReference type="SAM" id="Phobius"/>
    </source>
</evidence>
<feature type="transmembrane region" description="Helical" evidence="1">
    <location>
        <begin position="31"/>
        <end position="46"/>
    </location>
</feature>
<reference evidence="2" key="1">
    <citation type="submission" date="2020-03" db="EMBL/GenBank/DDBJ databases">
        <title>The deep terrestrial virosphere.</title>
        <authorList>
            <person name="Holmfeldt K."/>
            <person name="Nilsson E."/>
            <person name="Simone D."/>
            <person name="Lopez-Fernandez M."/>
            <person name="Wu X."/>
            <person name="de Brujin I."/>
            <person name="Lundin D."/>
            <person name="Andersson A."/>
            <person name="Bertilsson S."/>
            <person name="Dopson M."/>
        </authorList>
    </citation>
    <scope>NUCLEOTIDE SEQUENCE</scope>
    <source>
        <strain evidence="2">MM415B01181</strain>
    </source>
</reference>
<name>A0A6M3ISM6_9ZZZZ</name>
<keyword evidence="1" id="KW-1133">Transmembrane helix</keyword>
<keyword evidence="1" id="KW-0472">Membrane</keyword>
<gene>
    <name evidence="2" type="ORF">MM415B01181_0018</name>
</gene>
<dbReference type="EMBL" id="MT141397">
    <property type="protein sequence ID" value="QJA60145.1"/>
    <property type="molecule type" value="Genomic_DNA"/>
</dbReference>
<protein>
    <submittedName>
        <fullName evidence="2">Uncharacterized protein</fullName>
    </submittedName>
</protein>
<organism evidence="2">
    <name type="scientific">viral metagenome</name>
    <dbReference type="NCBI Taxonomy" id="1070528"/>
    <lineage>
        <taxon>unclassified sequences</taxon>
        <taxon>metagenomes</taxon>
        <taxon>organismal metagenomes</taxon>
    </lineage>
</organism>
<proteinExistence type="predicted"/>
<evidence type="ECO:0000313" key="2">
    <source>
        <dbReference type="EMBL" id="QJA60145.1"/>
    </source>
</evidence>